<feature type="domain" description="PAS" evidence="12">
    <location>
        <begin position="424"/>
        <end position="496"/>
    </location>
</feature>
<dbReference type="AlphaFoldDB" id="A0A937K2Z2"/>
<evidence type="ECO:0000256" key="2">
    <source>
        <dbReference type="ARBA" id="ARBA00012438"/>
    </source>
</evidence>
<keyword evidence="10" id="KW-0812">Transmembrane</keyword>
<dbReference type="SMART" id="SM00091">
    <property type="entry name" value="PAS"/>
    <property type="match status" value="2"/>
</dbReference>
<feature type="domain" description="PAS" evidence="12">
    <location>
        <begin position="554"/>
        <end position="628"/>
    </location>
</feature>
<dbReference type="PANTHER" id="PTHR24421:SF10">
    <property type="entry name" value="NITRATE_NITRITE SENSOR PROTEIN NARQ"/>
    <property type="match status" value="1"/>
</dbReference>
<sequence length="893" mass="103584">MAQRITMGVYENYPLVYTDGVDQPQGIFVDIARYAAKREKLELEYKVGTLDQCYKWLETGEIDFMPEHPDYENRNAKFDVLSSGVVSTWARVYGREGTDYTSLIDLNNKNVAVLSRSQYINSPYKGLYHSLDELDVNCNIYLSHSYQEIFRMLDEKKVDAGVVDRVYGDINEASYDVVQTPIAFSPSRLTFIFQKSKHQNTLMPIMEEHLRVLKADKNSFYYTNIRKYFEHDHTVRIPLWAYMVFGLLVLGVIQLIIYVKVLRSTVANRTADLRIAYADIKARQHTLSLIYNNASELIALFEVQEDGNIVLAKLPDWYLGQLYEANQDYPPYKVLGISLCELYKDLLKLEEDEVKERIDRLESVVRSRQKIVYEEQFKSPRGNWGTAESNLVPILDKDKNCTHILYVSRNITRQKEMVKDLTETKNRLQMAIEGAREGMWDWDITTNELVFNEYHASMLGFAPTMLKGNFTEFSQRIHPEDRDKTFYALMSHLNNESDYYETEHRLKTYNDGWKWIMVHGKVMSRDSEGKPLRVIGTNVDIHDRKMAELALKRNQRRLATLMSNLPGMVYQCRNDENWSMIFSSEGALELTGYNSSDFTRAKLSFADLIVEKYRKEVWSTVQKAVSKKEPYTLEYEITTKGGEKKWVWEQGREVENGILEGFVSDISERMNAREKIISTIIETEDKERKRIAKELHDSLGQKLTTVSLNFNSLKKDLSLSDSGEKKLNTGLNYLKEAIKDSREIAHNLMPQSIDDFGYVLSVQSLMADLERVTEINFEFYDNLKGKRLPKNIELHLYRVTQEAINNILKYSKASQASIQLMAYEDEVLLTIEDDGVGFLYQEKMEDETRSFGLRSMKNRVNSLSGNIEVESSLNNGTVIIVEVPLKYEYNETN</sequence>
<evidence type="ECO:0000313" key="15">
    <source>
        <dbReference type="Proteomes" id="UP000659388"/>
    </source>
</evidence>
<proteinExistence type="predicted"/>
<dbReference type="InterPro" id="IPR011712">
    <property type="entry name" value="Sig_transdc_His_kin_sub3_dim/P"/>
</dbReference>
<evidence type="ECO:0000259" key="11">
    <source>
        <dbReference type="PROSITE" id="PS50109"/>
    </source>
</evidence>
<dbReference type="InterPro" id="IPR013655">
    <property type="entry name" value="PAS_fold_3"/>
</dbReference>
<dbReference type="Gene3D" id="3.40.190.10">
    <property type="entry name" value="Periplasmic binding protein-like II"/>
    <property type="match status" value="2"/>
</dbReference>
<dbReference type="Gene3D" id="3.30.565.10">
    <property type="entry name" value="Histidine kinase-like ATPase, C-terminal domain"/>
    <property type="match status" value="1"/>
</dbReference>
<dbReference type="PROSITE" id="PS50109">
    <property type="entry name" value="HIS_KIN"/>
    <property type="match status" value="1"/>
</dbReference>
<dbReference type="InterPro" id="IPR001610">
    <property type="entry name" value="PAC"/>
</dbReference>
<evidence type="ECO:0000259" key="13">
    <source>
        <dbReference type="PROSITE" id="PS50113"/>
    </source>
</evidence>
<dbReference type="PROSITE" id="PS50113">
    <property type="entry name" value="PAC"/>
    <property type="match status" value="1"/>
</dbReference>
<keyword evidence="10" id="KW-1133">Transmembrane helix</keyword>
<keyword evidence="15" id="KW-1185">Reference proteome</keyword>
<keyword evidence="3" id="KW-0597">Phosphoprotein</keyword>
<dbReference type="CDD" id="cd00130">
    <property type="entry name" value="PAS"/>
    <property type="match status" value="2"/>
</dbReference>
<dbReference type="SMART" id="SM00086">
    <property type="entry name" value="PAC"/>
    <property type="match status" value="3"/>
</dbReference>
<dbReference type="GO" id="GO:0000155">
    <property type="term" value="F:phosphorelay sensor kinase activity"/>
    <property type="evidence" value="ECO:0007669"/>
    <property type="project" value="InterPro"/>
</dbReference>
<dbReference type="InterPro" id="IPR050482">
    <property type="entry name" value="Sensor_HK_TwoCompSys"/>
</dbReference>
<accession>A0A937K2Z2</accession>
<evidence type="ECO:0000256" key="7">
    <source>
        <dbReference type="ARBA" id="ARBA00022840"/>
    </source>
</evidence>
<dbReference type="Pfam" id="PF02518">
    <property type="entry name" value="HATPase_c"/>
    <property type="match status" value="1"/>
</dbReference>
<protein>
    <recommendedName>
        <fullName evidence="2">histidine kinase</fullName>
        <ecNumber evidence="2">2.7.13.3</ecNumber>
    </recommendedName>
</protein>
<dbReference type="Gene3D" id="3.30.450.20">
    <property type="entry name" value="PAS domain"/>
    <property type="match status" value="3"/>
</dbReference>
<dbReference type="Gene3D" id="1.20.5.1930">
    <property type="match status" value="1"/>
</dbReference>
<dbReference type="GO" id="GO:0046983">
    <property type="term" value="F:protein dimerization activity"/>
    <property type="evidence" value="ECO:0007669"/>
    <property type="project" value="InterPro"/>
</dbReference>
<evidence type="ECO:0000256" key="9">
    <source>
        <dbReference type="SAM" id="Coils"/>
    </source>
</evidence>
<dbReference type="GO" id="GO:0005524">
    <property type="term" value="F:ATP binding"/>
    <property type="evidence" value="ECO:0007669"/>
    <property type="project" value="UniProtKB-KW"/>
</dbReference>
<dbReference type="EMBL" id="JAESIY010000018">
    <property type="protein sequence ID" value="MBL3658870.1"/>
    <property type="molecule type" value="Genomic_DNA"/>
</dbReference>
<evidence type="ECO:0000256" key="3">
    <source>
        <dbReference type="ARBA" id="ARBA00022553"/>
    </source>
</evidence>
<dbReference type="Pfam" id="PF07730">
    <property type="entry name" value="HisKA_3"/>
    <property type="match status" value="1"/>
</dbReference>
<dbReference type="CDD" id="cd16917">
    <property type="entry name" value="HATPase_UhpB-NarQ-NarX-like"/>
    <property type="match status" value="1"/>
</dbReference>
<evidence type="ECO:0000313" key="14">
    <source>
        <dbReference type="EMBL" id="MBL3658870.1"/>
    </source>
</evidence>
<evidence type="ECO:0000256" key="6">
    <source>
        <dbReference type="ARBA" id="ARBA00022777"/>
    </source>
</evidence>
<gene>
    <name evidence="14" type="ORF">JL102_22160</name>
</gene>
<dbReference type="GO" id="GO:0016020">
    <property type="term" value="C:membrane"/>
    <property type="evidence" value="ECO:0007669"/>
    <property type="project" value="InterPro"/>
</dbReference>
<feature type="domain" description="PAC" evidence="13">
    <location>
        <begin position="500"/>
        <end position="553"/>
    </location>
</feature>
<dbReference type="InterPro" id="IPR000700">
    <property type="entry name" value="PAS-assoc_C"/>
</dbReference>
<dbReference type="InterPro" id="IPR000014">
    <property type="entry name" value="PAS"/>
</dbReference>
<dbReference type="SUPFAM" id="SSF53850">
    <property type="entry name" value="Periplasmic binding protein-like II"/>
    <property type="match status" value="1"/>
</dbReference>
<dbReference type="InterPro" id="IPR001638">
    <property type="entry name" value="Solute-binding_3/MltF_N"/>
</dbReference>
<dbReference type="InterPro" id="IPR035965">
    <property type="entry name" value="PAS-like_dom_sf"/>
</dbReference>
<keyword evidence="9" id="KW-0175">Coiled coil</keyword>
<dbReference type="SMART" id="SM00387">
    <property type="entry name" value="HATPase_c"/>
    <property type="match status" value="1"/>
</dbReference>
<dbReference type="RefSeq" id="WP_202246662.1">
    <property type="nucleotide sequence ID" value="NZ_JAESIY010000018.1"/>
</dbReference>
<keyword evidence="5" id="KW-0547">Nucleotide-binding</keyword>
<evidence type="ECO:0000256" key="1">
    <source>
        <dbReference type="ARBA" id="ARBA00000085"/>
    </source>
</evidence>
<comment type="caution">
    <text evidence="14">The sequence shown here is derived from an EMBL/GenBank/DDBJ whole genome shotgun (WGS) entry which is preliminary data.</text>
</comment>
<feature type="transmembrane region" description="Helical" evidence="10">
    <location>
        <begin position="239"/>
        <end position="259"/>
    </location>
</feature>
<evidence type="ECO:0000256" key="10">
    <source>
        <dbReference type="SAM" id="Phobius"/>
    </source>
</evidence>
<keyword evidence="10" id="KW-0472">Membrane</keyword>
<dbReference type="NCBIfam" id="TIGR00229">
    <property type="entry name" value="sensory_box"/>
    <property type="match status" value="2"/>
</dbReference>
<feature type="coiled-coil region" evidence="9">
    <location>
        <begin position="411"/>
        <end position="438"/>
    </location>
</feature>
<reference evidence="14" key="1">
    <citation type="submission" date="2021-01" db="EMBL/GenBank/DDBJ databases">
        <title>Fulvivirga kasyanovii gen. nov., sp nov., a novel member of the phylum Bacteroidetes isolated from seawater in a mussel farm.</title>
        <authorList>
            <person name="Zhao L.-H."/>
            <person name="Wang Z.-J."/>
        </authorList>
    </citation>
    <scope>NUCLEOTIDE SEQUENCE</scope>
    <source>
        <strain evidence="14">2943</strain>
    </source>
</reference>
<comment type="catalytic activity">
    <reaction evidence="1">
        <text>ATP + protein L-histidine = ADP + protein N-phospho-L-histidine.</text>
        <dbReference type="EC" id="2.7.13.3"/>
    </reaction>
</comment>
<evidence type="ECO:0000256" key="5">
    <source>
        <dbReference type="ARBA" id="ARBA00022741"/>
    </source>
</evidence>
<keyword evidence="8" id="KW-0902">Two-component regulatory system</keyword>
<dbReference type="Pfam" id="PF00497">
    <property type="entry name" value="SBP_bac_3"/>
    <property type="match status" value="1"/>
</dbReference>
<keyword evidence="7" id="KW-0067">ATP-binding</keyword>
<dbReference type="EC" id="2.7.13.3" evidence="2"/>
<feature type="domain" description="Histidine kinase" evidence="11">
    <location>
        <begin position="796"/>
        <end position="887"/>
    </location>
</feature>
<keyword evidence="4" id="KW-0808">Transferase</keyword>
<dbReference type="InterPro" id="IPR036890">
    <property type="entry name" value="HATPase_C_sf"/>
</dbReference>
<evidence type="ECO:0000259" key="12">
    <source>
        <dbReference type="PROSITE" id="PS50112"/>
    </source>
</evidence>
<organism evidence="14 15">
    <name type="scientific">Fulvivirga sediminis</name>
    <dbReference type="NCBI Taxonomy" id="2803949"/>
    <lineage>
        <taxon>Bacteria</taxon>
        <taxon>Pseudomonadati</taxon>
        <taxon>Bacteroidota</taxon>
        <taxon>Cytophagia</taxon>
        <taxon>Cytophagales</taxon>
        <taxon>Fulvivirgaceae</taxon>
        <taxon>Fulvivirga</taxon>
    </lineage>
</organism>
<dbReference type="InterPro" id="IPR003594">
    <property type="entry name" value="HATPase_dom"/>
</dbReference>
<dbReference type="SMART" id="SM00062">
    <property type="entry name" value="PBPb"/>
    <property type="match status" value="1"/>
</dbReference>
<dbReference type="PROSITE" id="PS50112">
    <property type="entry name" value="PAS"/>
    <property type="match status" value="2"/>
</dbReference>
<dbReference type="Pfam" id="PF08447">
    <property type="entry name" value="PAS_3"/>
    <property type="match status" value="2"/>
</dbReference>
<evidence type="ECO:0000256" key="8">
    <source>
        <dbReference type="ARBA" id="ARBA00023012"/>
    </source>
</evidence>
<dbReference type="SUPFAM" id="SSF55874">
    <property type="entry name" value="ATPase domain of HSP90 chaperone/DNA topoisomerase II/histidine kinase"/>
    <property type="match status" value="1"/>
</dbReference>
<dbReference type="InterPro" id="IPR005467">
    <property type="entry name" value="His_kinase_dom"/>
</dbReference>
<dbReference type="Proteomes" id="UP000659388">
    <property type="component" value="Unassembled WGS sequence"/>
</dbReference>
<keyword evidence="6" id="KW-0418">Kinase</keyword>
<name>A0A937K2Z2_9BACT</name>
<evidence type="ECO:0000256" key="4">
    <source>
        <dbReference type="ARBA" id="ARBA00022679"/>
    </source>
</evidence>
<dbReference type="PANTHER" id="PTHR24421">
    <property type="entry name" value="NITRATE/NITRITE SENSOR PROTEIN NARX-RELATED"/>
    <property type="match status" value="1"/>
</dbReference>
<dbReference type="SUPFAM" id="SSF55785">
    <property type="entry name" value="PYP-like sensor domain (PAS domain)"/>
    <property type="match status" value="3"/>
</dbReference>